<evidence type="ECO:0000256" key="1">
    <source>
        <dbReference type="SAM" id="MobiDB-lite"/>
    </source>
</evidence>
<gene>
    <name evidence="2" type="ORF">F2Q68_00040077</name>
</gene>
<dbReference type="EMBL" id="QGKW02000007">
    <property type="protein sequence ID" value="KAF2617688.1"/>
    <property type="molecule type" value="Genomic_DNA"/>
</dbReference>
<name>A0A8S9MHI7_BRACR</name>
<accession>A0A8S9MHI7</accession>
<protein>
    <submittedName>
        <fullName evidence="2">Uncharacterized protein</fullName>
    </submittedName>
</protein>
<feature type="region of interest" description="Disordered" evidence="1">
    <location>
        <begin position="127"/>
        <end position="146"/>
    </location>
</feature>
<feature type="compositionally biased region" description="Basic and acidic residues" evidence="1">
    <location>
        <begin position="127"/>
        <end position="136"/>
    </location>
</feature>
<dbReference type="AlphaFoldDB" id="A0A8S9MHI7"/>
<feature type="compositionally biased region" description="Basic and acidic residues" evidence="1">
    <location>
        <begin position="40"/>
        <end position="64"/>
    </location>
</feature>
<evidence type="ECO:0000313" key="2">
    <source>
        <dbReference type="EMBL" id="KAF2617688.1"/>
    </source>
</evidence>
<feature type="region of interest" description="Disordered" evidence="1">
    <location>
        <begin position="19"/>
        <end position="71"/>
    </location>
</feature>
<dbReference type="Proteomes" id="UP000712281">
    <property type="component" value="Unassembled WGS sequence"/>
</dbReference>
<reference evidence="2" key="1">
    <citation type="submission" date="2019-12" db="EMBL/GenBank/DDBJ databases">
        <title>Genome sequencing and annotation of Brassica cretica.</title>
        <authorList>
            <person name="Studholme D.J."/>
            <person name="Sarris P.F."/>
        </authorList>
    </citation>
    <scope>NUCLEOTIDE SEQUENCE</scope>
    <source>
        <strain evidence="2">PFS-001/15</strain>
        <tissue evidence="2">Leaf</tissue>
    </source>
</reference>
<feature type="compositionally biased region" description="Acidic residues" evidence="1">
    <location>
        <begin position="137"/>
        <end position="146"/>
    </location>
</feature>
<organism evidence="2 3">
    <name type="scientific">Brassica cretica</name>
    <name type="common">Mustard</name>
    <dbReference type="NCBI Taxonomy" id="69181"/>
    <lineage>
        <taxon>Eukaryota</taxon>
        <taxon>Viridiplantae</taxon>
        <taxon>Streptophyta</taxon>
        <taxon>Embryophyta</taxon>
        <taxon>Tracheophyta</taxon>
        <taxon>Spermatophyta</taxon>
        <taxon>Magnoliopsida</taxon>
        <taxon>eudicotyledons</taxon>
        <taxon>Gunneridae</taxon>
        <taxon>Pentapetalae</taxon>
        <taxon>rosids</taxon>
        <taxon>malvids</taxon>
        <taxon>Brassicales</taxon>
        <taxon>Brassicaceae</taxon>
        <taxon>Brassiceae</taxon>
        <taxon>Brassica</taxon>
    </lineage>
</organism>
<sequence>MVQEYPRSKISYGMTHASLKNSSISQPPWRIPSTELQNRTNEDINDQRRGRRPSRDENPIDRRGGHITQECHGFNQITRRRISTFQGSYVKSQRIYCKERSVDQELGNTMTTKKESDMLRRIYVRKRKEEERREEQRIEEDLEEME</sequence>
<proteinExistence type="predicted"/>
<comment type="caution">
    <text evidence="2">The sequence shown here is derived from an EMBL/GenBank/DDBJ whole genome shotgun (WGS) entry which is preliminary data.</text>
</comment>
<evidence type="ECO:0000313" key="3">
    <source>
        <dbReference type="Proteomes" id="UP000712281"/>
    </source>
</evidence>